<feature type="transmembrane region" description="Helical" evidence="2">
    <location>
        <begin position="118"/>
        <end position="136"/>
    </location>
</feature>
<evidence type="ECO:0000259" key="3">
    <source>
        <dbReference type="Pfam" id="PF07885"/>
    </source>
</evidence>
<comment type="caution">
    <text evidence="4">The sequence shown here is derived from an EMBL/GenBank/DDBJ whole genome shotgun (WGS) entry which is preliminary data.</text>
</comment>
<feature type="transmembrane region" description="Helical" evidence="2">
    <location>
        <begin position="148"/>
        <end position="170"/>
    </location>
</feature>
<evidence type="ECO:0000313" key="4">
    <source>
        <dbReference type="EMBL" id="MBK1787022.1"/>
    </source>
</evidence>
<evidence type="ECO:0000256" key="1">
    <source>
        <dbReference type="SAM" id="MobiDB-lite"/>
    </source>
</evidence>
<feature type="domain" description="Potassium channel" evidence="3">
    <location>
        <begin position="87"/>
        <end position="166"/>
    </location>
</feature>
<keyword evidence="2" id="KW-0812">Transmembrane</keyword>
<keyword evidence="4" id="KW-0813">Transport</keyword>
<feature type="compositionally biased region" description="Basic and acidic residues" evidence="1">
    <location>
        <begin position="176"/>
        <end position="192"/>
    </location>
</feature>
<name>A0A934QVK6_9PSEU</name>
<feature type="region of interest" description="Disordered" evidence="1">
    <location>
        <begin position="176"/>
        <end position="199"/>
    </location>
</feature>
<sequence>MKQRRPEAVARIRRIALGLARSIVAVALLMTAYYLAPLDTTPDVGTWIGFVAALGAVALMFAVQVRAILDSDMPRLRGVETMLVGLVLLLLLFAAAYTVMSNADSANFDEPLTRSDSLYFTVTVFATVGFGDIVPVSETARLITTGQMVVGLIALGLVAKIVLSAVQLAVQRRAHTDKNGHDNDDTDGHGEDGEPISGG</sequence>
<organism evidence="4 5">
    <name type="scientific">Prauserella cavernicola</name>
    <dbReference type="NCBI Taxonomy" id="2800127"/>
    <lineage>
        <taxon>Bacteria</taxon>
        <taxon>Bacillati</taxon>
        <taxon>Actinomycetota</taxon>
        <taxon>Actinomycetes</taxon>
        <taxon>Pseudonocardiales</taxon>
        <taxon>Pseudonocardiaceae</taxon>
        <taxon>Prauserella</taxon>
    </lineage>
</organism>
<gene>
    <name evidence="4" type="ORF">JHE00_22075</name>
</gene>
<dbReference type="Gene3D" id="1.10.287.70">
    <property type="match status" value="1"/>
</dbReference>
<accession>A0A934QVK6</accession>
<keyword evidence="2" id="KW-1133">Transmembrane helix</keyword>
<dbReference type="RefSeq" id="WP_200321119.1">
    <property type="nucleotide sequence ID" value="NZ_JAENJH010000005.1"/>
</dbReference>
<keyword evidence="5" id="KW-1185">Reference proteome</keyword>
<dbReference type="EMBL" id="JAENJH010000005">
    <property type="protein sequence ID" value="MBK1787022.1"/>
    <property type="molecule type" value="Genomic_DNA"/>
</dbReference>
<protein>
    <submittedName>
        <fullName evidence="4">Two pore domain potassium channel family protein</fullName>
    </submittedName>
</protein>
<keyword evidence="4" id="KW-0406">Ion transport</keyword>
<feature type="transmembrane region" description="Helical" evidence="2">
    <location>
        <begin position="12"/>
        <end position="35"/>
    </location>
</feature>
<feature type="transmembrane region" description="Helical" evidence="2">
    <location>
        <begin position="81"/>
        <end position="98"/>
    </location>
</feature>
<dbReference type="SUPFAM" id="SSF81324">
    <property type="entry name" value="Voltage-gated potassium channels"/>
    <property type="match status" value="1"/>
</dbReference>
<dbReference type="AlphaFoldDB" id="A0A934QVK6"/>
<dbReference type="Proteomes" id="UP000635245">
    <property type="component" value="Unassembled WGS sequence"/>
</dbReference>
<proteinExistence type="predicted"/>
<evidence type="ECO:0000256" key="2">
    <source>
        <dbReference type="SAM" id="Phobius"/>
    </source>
</evidence>
<feature type="transmembrane region" description="Helical" evidence="2">
    <location>
        <begin position="47"/>
        <end position="69"/>
    </location>
</feature>
<reference evidence="4" key="1">
    <citation type="submission" date="2020-12" db="EMBL/GenBank/DDBJ databases">
        <title>Prauserella sp. ASG 168, a novel actinomycete isolated from cave rock.</title>
        <authorList>
            <person name="Suriyachadkun C."/>
        </authorList>
    </citation>
    <scope>NUCLEOTIDE SEQUENCE</scope>
    <source>
        <strain evidence="4">ASG 168</strain>
    </source>
</reference>
<dbReference type="InterPro" id="IPR013099">
    <property type="entry name" value="K_chnl_dom"/>
</dbReference>
<dbReference type="GO" id="GO:0034220">
    <property type="term" value="P:monoatomic ion transmembrane transport"/>
    <property type="evidence" value="ECO:0007669"/>
    <property type="project" value="UniProtKB-KW"/>
</dbReference>
<dbReference type="Pfam" id="PF07885">
    <property type="entry name" value="Ion_trans_2"/>
    <property type="match status" value="1"/>
</dbReference>
<keyword evidence="4" id="KW-0407">Ion channel</keyword>
<evidence type="ECO:0000313" key="5">
    <source>
        <dbReference type="Proteomes" id="UP000635245"/>
    </source>
</evidence>
<keyword evidence="2" id="KW-0472">Membrane</keyword>